<evidence type="ECO:0000313" key="2">
    <source>
        <dbReference type="Proteomes" id="UP001642484"/>
    </source>
</evidence>
<accession>A0ABP0HAF2</accession>
<comment type="caution">
    <text evidence="1">The sequence shown here is derived from an EMBL/GenBank/DDBJ whole genome shotgun (WGS) entry which is preliminary data.</text>
</comment>
<dbReference type="EMBL" id="CAXAMN010000226">
    <property type="protein sequence ID" value="CAK8987181.1"/>
    <property type="molecule type" value="Genomic_DNA"/>
</dbReference>
<organism evidence="1 2">
    <name type="scientific">Durusdinium trenchii</name>
    <dbReference type="NCBI Taxonomy" id="1381693"/>
    <lineage>
        <taxon>Eukaryota</taxon>
        <taxon>Sar</taxon>
        <taxon>Alveolata</taxon>
        <taxon>Dinophyceae</taxon>
        <taxon>Suessiales</taxon>
        <taxon>Symbiodiniaceae</taxon>
        <taxon>Durusdinium</taxon>
    </lineage>
</organism>
<keyword evidence="2" id="KW-1185">Reference proteome</keyword>
<dbReference type="Proteomes" id="UP001642484">
    <property type="component" value="Unassembled WGS sequence"/>
</dbReference>
<protein>
    <submittedName>
        <fullName evidence="1">Uncharacterized protein</fullName>
    </submittedName>
</protein>
<name>A0ABP0HAF2_9DINO</name>
<evidence type="ECO:0000313" key="1">
    <source>
        <dbReference type="EMBL" id="CAK8987181.1"/>
    </source>
</evidence>
<gene>
    <name evidence="1" type="ORF">CCMP2556_LOCUS782</name>
</gene>
<sequence>MPSIFVQHQRMRMLYRLLLVLSVGMLLAAVVSGDFRQILHMLPLCGLLMLSALRMSGQTGIDFYNSRQMRWHIVSTLAICVCMSLSYVDDLRSRSWVGFAEVAILAPELLTMSKRERSPARTLQECLFKVWLGTGVIMSVMSLVIPEHMADVLDEWGAISLILEKIILGALGEHHTSCTVLQTGDLRRFHSEP</sequence>
<proteinExistence type="predicted"/>
<reference evidence="1 2" key="1">
    <citation type="submission" date="2024-02" db="EMBL/GenBank/DDBJ databases">
        <authorList>
            <person name="Chen Y."/>
            <person name="Shah S."/>
            <person name="Dougan E. K."/>
            <person name="Thang M."/>
            <person name="Chan C."/>
        </authorList>
    </citation>
    <scope>NUCLEOTIDE SEQUENCE [LARGE SCALE GENOMIC DNA]</scope>
</reference>